<dbReference type="FunFam" id="3.30.70.330:FF:000648">
    <property type="entry name" value="Polyadenylate-binding protein"/>
    <property type="match status" value="1"/>
</dbReference>
<dbReference type="InterPro" id="IPR006515">
    <property type="entry name" value="PABP_1234"/>
</dbReference>
<protein>
    <recommendedName>
        <fullName evidence="10">Polyadenylate-binding protein</fullName>
        <shortName evidence="10">PABP</shortName>
    </recommendedName>
</protein>
<dbReference type="GO" id="GO:0003723">
    <property type="term" value="F:RNA binding"/>
    <property type="evidence" value="ECO:0007669"/>
    <property type="project" value="UniProtKB-UniRule"/>
</dbReference>
<dbReference type="CDD" id="cd12380">
    <property type="entry name" value="RRM3_I_PABPs"/>
    <property type="match status" value="1"/>
</dbReference>
<name>A0A7S4KWI1_9EUKA</name>
<feature type="compositionally biased region" description="Gly residues" evidence="11">
    <location>
        <begin position="465"/>
        <end position="479"/>
    </location>
</feature>
<dbReference type="EMBL" id="HBKR01018451">
    <property type="protein sequence ID" value="CAE2307133.1"/>
    <property type="molecule type" value="Transcribed_RNA"/>
</dbReference>
<dbReference type="CDD" id="cd12378">
    <property type="entry name" value="RRM1_I_PABPs"/>
    <property type="match status" value="1"/>
</dbReference>
<keyword evidence="8" id="KW-0539">Nucleus</keyword>
<evidence type="ECO:0000256" key="3">
    <source>
        <dbReference type="ARBA" id="ARBA00008557"/>
    </source>
</evidence>
<dbReference type="InterPro" id="IPR036053">
    <property type="entry name" value="PABP-dom"/>
</dbReference>
<dbReference type="SMART" id="SM00361">
    <property type="entry name" value="RRM_1"/>
    <property type="match status" value="3"/>
</dbReference>
<dbReference type="GO" id="GO:0005634">
    <property type="term" value="C:nucleus"/>
    <property type="evidence" value="ECO:0007669"/>
    <property type="project" value="UniProtKB-SubCell"/>
</dbReference>
<keyword evidence="4 10" id="KW-0963">Cytoplasm</keyword>
<sequence>MAHPPFQSTSLYVGDLAPDASEGHLFELFNQVGPVASIRVCRDTVTRRSLGYAYVNFHNPLDAERALETLNNVPIKNKPCRIMWSQRDPSVRKSGVGNVFIKNLDKTIDHKALYDTFSDFGNILSCKVAVDEKGESKGYGFVHYETQKMADDAIAKVNGMNIGASDLVVYVGPFVSKKERMQQNAKNFTNVYVKNLNTNATHEEVEELFAKYGKITSGVLMKTPEGKSKGFGFFNYETHESAVAAVDNLNNFEFQSKVVYVARAQKRSERKQELEANYIALLKERMSKGTNLYVKNLDDEITDAAFREEFKKFGTITSAVIMKDDKGQSKGFGFVCYSTPEEANRAFSEMNGKVFGPKPLYVNFAQRREERRNLLEAQHSRVPMKGRPPFPANVYPASGPIYPFTHTNVPLQFYPQLVRQNRGGWNGQQAGATAGATGAPPFPNPQHNLQYVQHARPAGIPTAGGPSGGQPGGAGGAARSGGRRPDKPAQEPLTVEYLSQFPPENQFLMVSQRLYPIIMKAQPDLAPKITGMIRSWYLEHNQGPEELLRLLDDNVALNAKINEAMEIWEEHVRSLNNNEAAPAEEAQAHPPAATV</sequence>
<dbReference type="SMART" id="SM00360">
    <property type="entry name" value="RRM"/>
    <property type="match status" value="4"/>
</dbReference>
<comment type="function">
    <text evidence="10">Binds the poly(A) tail of mRNA.</text>
</comment>
<evidence type="ECO:0000256" key="6">
    <source>
        <dbReference type="ARBA" id="ARBA00022845"/>
    </source>
</evidence>
<feature type="domain" description="RRM" evidence="12">
    <location>
        <begin position="290"/>
        <end position="367"/>
    </location>
</feature>
<dbReference type="InterPro" id="IPR012677">
    <property type="entry name" value="Nucleotide-bd_a/b_plait_sf"/>
</dbReference>
<comment type="subcellular location">
    <subcellularLocation>
        <location evidence="2 10">Cytoplasm</location>
    </subcellularLocation>
    <subcellularLocation>
        <location evidence="1">Nucleus</location>
    </subcellularLocation>
</comment>
<dbReference type="GO" id="GO:0005737">
    <property type="term" value="C:cytoplasm"/>
    <property type="evidence" value="ECO:0007669"/>
    <property type="project" value="UniProtKB-SubCell"/>
</dbReference>
<evidence type="ECO:0000256" key="8">
    <source>
        <dbReference type="ARBA" id="ARBA00023242"/>
    </source>
</evidence>
<evidence type="ECO:0000256" key="9">
    <source>
        <dbReference type="PROSITE-ProRule" id="PRU00176"/>
    </source>
</evidence>
<keyword evidence="5" id="KW-0677">Repeat</keyword>
<evidence type="ECO:0000256" key="4">
    <source>
        <dbReference type="ARBA" id="ARBA00022490"/>
    </source>
</evidence>
<dbReference type="CDD" id="cd12381">
    <property type="entry name" value="RRM4_I_PABPs"/>
    <property type="match status" value="1"/>
</dbReference>
<dbReference type="SUPFAM" id="SSF54928">
    <property type="entry name" value="RNA-binding domain, RBD"/>
    <property type="match status" value="3"/>
</dbReference>
<dbReference type="Gene3D" id="1.10.1900.10">
    <property type="entry name" value="c-terminal domain of poly(a) binding protein"/>
    <property type="match status" value="1"/>
</dbReference>
<dbReference type="SUPFAM" id="SSF63570">
    <property type="entry name" value="PABC (PABP) domain"/>
    <property type="match status" value="1"/>
</dbReference>
<evidence type="ECO:0000313" key="14">
    <source>
        <dbReference type="EMBL" id="CAE2307133.1"/>
    </source>
</evidence>
<evidence type="ECO:0000256" key="2">
    <source>
        <dbReference type="ARBA" id="ARBA00004496"/>
    </source>
</evidence>
<dbReference type="FunFam" id="3.30.70.330:FF:000651">
    <property type="entry name" value="Poly(A) binding protein cytoplasmic 1 like"/>
    <property type="match status" value="1"/>
</dbReference>
<keyword evidence="7 9" id="KW-0694">RNA-binding</keyword>
<evidence type="ECO:0000256" key="1">
    <source>
        <dbReference type="ARBA" id="ARBA00004123"/>
    </source>
</evidence>
<reference evidence="14" key="1">
    <citation type="submission" date="2021-01" db="EMBL/GenBank/DDBJ databases">
        <authorList>
            <person name="Corre E."/>
            <person name="Pelletier E."/>
            <person name="Niang G."/>
            <person name="Scheremetjew M."/>
            <person name="Finn R."/>
            <person name="Kale V."/>
            <person name="Holt S."/>
            <person name="Cochrane G."/>
            <person name="Meng A."/>
            <person name="Brown T."/>
            <person name="Cohen L."/>
        </authorList>
    </citation>
    <scope>NUCLEOTIDE SEQUENCE</scope>
    <source>
        <strain evidence="14">SoJaBio B1-5/56/2</strain>
    </source>
</reference>
<dbReference type="InterPro" id="IPR034364">
    <property type="entry name" value="PABP_RRM1"/>
</dbReference>
<proteinExistence type="inferred from homology"/>
<gene>
    <name evidence="14" type="ORF">NAES01612_LOCUS12120</name>
</gene>
<evidence type="ECO:0000256" key="7">
    <source>
        <dbReference type="ARBA" id="ARBA00022884"/>
    </source>
</evidence>
<feature type="domain" description="RRM" evidence="12">
    <location>
        <begin position="9"/>
        <end position="87"/>
    </location>
</feature>
<dbReference type="Pfam" id="PF00076">
    <property type="entry name" value="RRM_1"/>
    <property type="match status" value="4"/>
</dbReference>
<organism evidence="14">
    <name type="scientific">Paramoeba aestuarina</name>
    <dbReference type="NCBI Taxonomy" id="180227"/>
    <lineage>
        <taxon>Eukaryota</taxon>
        <taxon>Amoebozoa</taxon>
        <taxon>Discosea</taxon>
        <taxon>Flabellinia</taxon>
        <taxon>Dactylopodida</taxon>
        <taxon>Paramoebidae</taxon>
        <taxon>Paramoeba</taxon>
    </lineage>
</organism>
<dbReference type="InterPro" id="IPR000504">
    <property type="entry name" value="RRM_dom"/>
</dbReference>
<dbReference type="GO" id="GO:0006417">
    <property type="term" value="P:regulation of translation"/>
    <property type="evidence" value="ECO:0007669"/>
    <property type="project" value="UniProtKB-KW"/>
</dbReference>
<dbReference type="InterPro" id="IPR002004">
    <property type="entry name" value="PABP_HYD_C"/>
</dbReference>
<feature type="domain" description="RRM" evidence="12">
    <location>
        <begin position="97"/>
        <end position="169"/>
    </location>
</feature>
<dbReference type="AlphaFoldDB" id="A0A7S4KWI1"/>
<dbReference type="PROSITE" id="PS51309">
    <property type="entry name" value="PABC"/>
    <property type="match status" value="1"/>
</dbReference>
<feature type="domain" description="PABC" evidence="13">
    <location>
        <begin position="490"/>
        <end position="573"/>
    </location>
</feature>
<evidence type="ECO:0000256" key="11">
    <source>
        <dbReference type="SAM" id="MobiDB-lite"/>
    </source>
</evidence>
<comment type="similarity">
    <text evidence="3 10">Belongs to the polyadenylate-binding protein type-1 family.</text>
</comment>
<feature type="region of interest" description="Disordered" evidence="11">
    <location>
        <begin position="457"/>
        <end position="489"/>
    </location>
</feature>
<dbReference type="InterPro" id="IPR045305">
    <property type="entry name" value="RRM2_I_PABPs"/>
</dbReference>
<dbReference type="SMART" id="SM00517">
    <property type="entry name" value="PolyA"/>
    <property type="match status" value="1"/>
</dbReference>
<dbReference type="NCBIfam" id="TIGR01628">
    <property type="entry name" value="PABP-1234"/>
    <property type="match status" value="1"/>
</dbReference>
<evidence type="ECO:0000259" key="13">
    <source>
        <dbReference type="PROSITE" id="PS51309"/>
    </source>
</evidence>
<dbReference type="Gene3D" id="3.30.70.330">
    <property type="match status" value="4"/>
</dbReference>
<evidence type="ECO:0000259" key="12">
    <source>
        <dbReference type="PROSITE" id="PS50102"/>
    </source>
</evidence>
<evidence type="ECO:0000256" key="10">
    <source>
        <dbReference type="RuleBase" id="RU362004"/>
    </source>
</evidence>
<accession>A0A7S4KWI1</accession>
<evidence type="ECO:0000256" key="5">
    <source>
        <dbReference type="ARBA" id="ARBA00022737"/>
    </source>
</evidence>
<dbReference type="FunFam" id="3.30.70.330:FF:000003">
    <property type="entry name" value="Polyadenylate-binding protein"/>
    <property type="match status" value="1"/>
</dbReference>
<dbReference type="PANTHER" id="PTHR24012">
    <property type="entry name" value="RNA BINDING PROTEIN"/>
    <property type="match status" value="1"/>
</dbReference>
<feature type="domain" description="RRM" evidence="12">
    <location>
        <begin position="189"/>
        <end position="266"/>
    </location>
</feature>
<dbReference type="PROSITE" id="PS50102">
    <property type="entry name" value="RRM"/>
    <property type="match status" value="4"/>
</dbReference>
<dbReference type="Pfam" id="PF00658">
    <property type="entry name" value="MLLE"/>
    <property type="match status" value="1"/>
</dbReference>
<keyword evidence="6" id="KW-0810">Translation regulation</keyword>
<dbReference type="InterPro" id="IPR035979">
    <property type="entry name" value="RBD_domain_sf"/>
</dbReference>
<dbReference type="InterPro" id="IPR003954">
    <property type="entry name" value="RRM_euk-type"/>
</dbReference>
<dbReference type="CDD" id="cd12379">
    <property type="entry name" value="RRM2_I_PABPs"/>
    <property type="match status" value="1"/>
</dbReference>